<dbReference type="InterPro" id="IPR001220">
    <property type="entry name" value="Legume_lectin_dom"/>
</dbReference>
<dbReference type="PANTHER" id="PTHR32401">
    <property type="entry name" value="CONCANAVALIN A-LIKE LECTIN FAMILY PROTEIN"/>
    <property type="match status" value="1"/>
</dbReference>
<dbReference type="EMBL" id="QXHD01000003">
    <property type="protein sequence ID" value="NEZ54320.1"/>
    <property type="molecule type" value="Genomic_DNA"/>
</dbReference>
<organism evidence="2 3">
    <name type="scientific">Adonisia turfae CCMR0081</name>
    <dbReference type="NCBI Taxonomy" id="2292702"/>
    <lineage>
        <taxon>Bacteria</taxon>
        <taxon>Bacillati</taxon>
        <taxon>Cyanobacteriota</taxon>
        <taxon>Adonisia</taxon>
        <taxon>Adonisia turfae</taxon>
    </lineage>
</organism>
<dbReference type="InterPro" id="IPR013320">
    <property type="entry name" value="ConA-like_dom_sf"/>
</dbReference>
<protein>
    <recommendedName>
        <fullName evidence="1">Legume lectin domain-containing protein</fullName>
    </recommendedName>
</protein>
<dbReference type="Gene3D" id="2.60.120.200">
    <property type="match status" value="1"/>
</dbReference>
<gene>
    <name evidence="2" type="ORF">DXZ20_01110</name>
</gene>
<dbReference type="CDD" id="cd06899">
    <property type="entry name" value="lectin_legume_LecRK_Arcelin_ConA"/>
    <property type="match status" value="1"/>
</dbReference>
<keyword evidence="3" id="KW-1185">Reference proteome</keyword>
<accession>A0A6M0REI7</accession>
<feature type="domain" description="Legume lectin" evidence="1">
    <location>
        <begin position="398"/>
        <end position="625"/>
    </location>
</feature>
<name>A0A6M0REI7_9CYAN</name>
<dbReference type="PANTHER" id="PTHR32401:SF48">
    <property type="entry name" value="LEGUME LECTIN DOMAIN-CONTAINING PROTEIN"/>
    <property type="match status" value="1"/>
</dbReference>
<dbReference type="AlphaFoldDB" id="A0A6M0REI7"/>
<dbReference type="SUPFAM" id="SSF49899">
    <property type="entry name" value="Concanavalin A-like lectins/glucanases"/>
    <property type="match status" value="1"/>
</dbReference>
<evidence type="ECO:0000313" key="2">
    <source>
        <dbReference type="EMBL" id="NEZ54320.1"/>
    </source>
</evidence>
<evidence type="ECO:0000259" key="1">
    <source>
        <dbReference type="Pfam" id="PF00139"/>
    </source>
</evidence>
<comment type="caution">
    <text evidence="2">The sequence shown here is derived from an EMBL/GenBank/DDBJ whole genome shotgun (WGS) entry which is preliminary data.</text>
</comment>
<dbReference type="GO" id="GO:0030246">
    <property type="term" value="F:carbohydrate binding"/>
    <property type="evidence" value="ECO:0007669"/>
    <property type="project" value="InterPro"/>
</dbReference>
<proteinExistence type="predicted"/>
<dbReference type="Proteomes" id="UP000481033">
    <property type="component" value="Unassembled WGS sequence"/>
</dbReference>
<sequence length="916" mass="99365">MFLGAALGDQVASYLVDDSFGSQLLARTTGSTVGDLFEKEIFFGEFGDNQQLESLALIESFLSDLGSTALSLGSQELSESIIEALKIEDTFAQIGIDTLSQSAVNYVFTSAAITEASLIGSYLESLEGYALSYAGSELFESLVRWNVLGESQVNEGTAIGSTLGGTIGNAFLGPVGSILGTLAGSIAGGFFGDVFGDKDYPRAAKPVEFEPLTGAFIVGTPYLHDDGNLDIANEMALLAEDSLNSIVDLTGGKVISARTYNYGHLFSDFVHQIDHQSADGHSTRRRVKFDNLKEAIEAGILEQLKSVQIDGGDTYVKKVLANHKTNPYSSLQALVADLEFAREYGIFQGNLGFYLNLIANIPDAQVRQELANNWGVIYQRAEEIQLDAEVVPASGKTTSLRYQNFANIDNLAINGGAVQFDTRLYLTGKSNPKNSSVFHSEVIAFDENTSFNSHFVYRASNGSKSRDGFAFILQNSPQGAEARGSGRGYLGFGGDNKDGRDSIRNSLIVEFDTYKNGGLPDPNNNHVGVNANGAIDSYAIATPSIDLNNGQPVNVWIDYDGVTDILQIFLAENSVKPNTSVLETKADLQTTIGSSAFVGFSAASGEGNQSHEILSWDFTANTPQDNSLPYRFNEPFYLELHSSDVGQGVKNGIFKDGLEHFTKYGLSERRIALFDTGNGQTELFGANFDETFYLALHSSDVGQGVENGIFEDGFEHFINHGLSEGRVALFNTDNGQQHLFAPSFDEKFYLAVHSSDVGQGVANGIFDDGFEHFTNYGLSEGRIALFNTGKGHRSLFGADFNEDFYLAMHSSDVGQGVENDIFENGFEHFADFGVSEGRIALFDMPEGHRDLLFGADFNEEFYLESHFDVAQGVSSGTFDNGLDHFTNFGVAEGRVARFDTPDGHSHLFGTDLNGFF</sequence>
<dbReference type="InterPro" id="IPR050258">
    <property type="entry name" value="Leguminous_Lectin"/>
</dbReference>
<dbReference type="Pfam" id="PF00139">
    <property type="entry name" value="Lectin_legB"/>
    <property type="match status" value="1"/>
</dbReference>
<reference evidence="2 3" key="1">
    <citation type="journal article" date="2020" name="Microb. Ecol.">
        <title>Ecogenomics of the Marine Benthic Filamentous Cyanobacterium Adonisia.</title>
        <authorList>
            <person name="Walter J.M."/>
            <person name="Coutinho F.H."/>
            <person name="Leomil L."/>
            <person name="Hargreaves P.I."/>
            <person name="Campeao M.E."/>
            <person name="Vieira V.V."/>
            <person name="Silva B.S."/>
            <person name="Fistarol G.O."/>
            <person name="Salomon P.S."/>
            <person name="Sawabe T."/>
            <person name="Mino S."/>
            <person name="Hosokawa M."/>
            <person name="Miyashita H."/>
            <person name="Maruyama F."/>
            <person name="van Verk M.C."/>
            <person name="Dutilh B.E."/>
            <person name="Thompson C.C."/>
            <person name="Thompson F.L."/>
        </authorList>
    </citation>
    <scope>NUCLEOTIDE SEQUENCE [LARGE SCALE GENOMIC DNA]</scope>
    <source>
        <strain evidence="2 3">CCMR0081</strain>
    </source>
</reference>
<evidence type="ECO:0000313" key="3">
    <source>
        <dbReference type="Proteomes" id="UP000481033"/>
    </source>
</evidence>